<reference evidence="1 2" key="1">
    <citation type="journal article" date="2016" name="Nat. Commun.">
        <title>Ectomycorrhizal ecology is imprinted in the genome of the dominant symbiotic fungus Cenococcum geophilum.</title>
        <authorList>
            <consortium name="DOE Joint Genome Institute"/>
            <person name="Peter M."/>
            <person name="Kohler A."/>
            <person name="Ohm R.A."/>
            <person name="Kuo A."/>
            <person name="Krutzmann J."/>
            <person name="Morin E."/>
            <person name="Arend M."/>
            <person name="Barry K.W."/>
            <person name="Binder M."/>
            <person name="Choi C."/>
            <person name="Clum A."/>
            <person name="Copeland A."/>
            <person name="Grisel N."/>
            <person name="Haridas S."/>
            <person name="Kipfer T."/>
            <person name="LaButti K."/>
            <person name="Lindquist E."/>
            <person name="Lipzen A."/>
            <person name="Maire R."/>
            <person name="Meier B."/>
            <person name="Mihaltcheva S."/>
            <person name="Molinier V."/>
            <person name="Murat C."/>
            <person name="Poggeler S."/>
            <person name="Quandt C.A."/>
            <person name="Sperisen C."/>
            <person name="Tritt A."/>
            <person name="Tisserant E."/>
            <person name="Crous P.W."/>
            <person name="Henrissat B."/>
            <person name="Nehls U."/>
            <person name="Egli S."/>
            <person name="Spatafora J.W."/>
            <person name="Grigoriev I.V."/>
            <person name="Martin F.M."/>
        </authorList>
    </citation>
    <scope>NUCLEOTIDE SEQUENCE [LARGE SCALE GENOMIC DNA]</scope>
    <source>
        <strain evidence="1 2">CBS 459.81</strain>
    </source>
</reference>
<name>A0A8E2DZM4_9PEZI</name>
<gene>
    <name evidence="1" type="ORF">K432DRAFT_409857</name>
</gene>
<organism evidence="1 2">
    <name type="scientific">Lepidopterella palustris CBS 459.81</name>
    <dbReference type="NCBI Taxonomy" id="1314670"/>
    <lineage>
        <taxon>Eukaryota</taxon>
        <taxon>Fungi</taxon>
        <taxon>Dikarya</taxon>
        <taxon>Ascomycota</taxon>
        <taxon>Pezizomycotina</taxon>
        <taxon>Dothideomycetes</taxon>
        <taxon>Pleosporomycetidae</taxon>
        <taxon>Mytilinidiales</taxon>
        <taxon>Argynnaceae</taxon>
        <taxon>Lepidopterella</taxon>
    </lineage>
</organism>
<dbReference type="EMBL" id="KV745479">
    <property type="protein sequence ID" value="OCK74441.1"/>
    <property type="molecule type" value="Genomic_DNA"/>
</dbReference>
<dbReference type="Proteomes" id="UP000250266">
    <property type="component" value="Unassembled WGS sequence"/>
</dbReference>
<keyword evidence="2" id="KW-1185">Reference proteome</keyword>
<proteinExistence type="predicted"/>
<evidence type="ECO:0000313" key="2">
    <source>
        <dbReference type="Proteomes" id="UP000250266"/>
    </source>
</evidence>
<dbReference type="AlphaFoldDB" id="A0A8E2DZM4"/>
<accession>A0A8E2DZM4</accession>
<protein>
    <submittedName>
        <fullName evidence="1">Uncharacterized protein</fullName>
    </submittedName>
</protein>
<dbReference type="OrthoDB" id="3943917at2759"/>
<evidence type="ECO:0000313" key="1">
    <source>
        <dbReference type="EMBL" id="OCK74441.1"/>
    </source>
</evidence>
<sequence>MDQYLTNRRPTPIIEHGNIHHRLVSSSSDGFNYRSGLCLTSIHDNIYRSPISVAIEFHYHRATGYILGNRYLNTPHLYRATPQSSLNLLRDTPLASPSTTTPSPRPSSIIVPNSYPFVNGTTFTIPNAGTSTIVCGVAYPPVPIMKFKASFEACVAECTTVTECGSVDYVLSSGTCCAAATTAIVDITASSLYEEEEEVEIPAVLDRIETYVFMGFTPATAKVLWERFSTSFDNDLGQGSPSLAKMHIEHAAVPDATSASDSWDGAMAKIGISDRMRAGIPLPEFEDVRSTATLKFWLVNVMQMAFLILQALDEQLRQEAPRILVTHKIASSVSETPPSPPPLSGKESLKKMLSSSTTPLQTIASSRNTPTPHIAPAFKHRLSITPITIIQVAVPESFTKSPKQLYLTLAVIPSEGWMKIVWSSRRGLDWPTELAEKEDNTDIIMGHILSARHVKYE</sequence>